<dbReference type="RefSeq" id="WP_143508254.1">
    <property type="nucleotide sequence ID" value="NZ_CP074126.1"/>
</dbReference>
<keyword evidence="1" id="KW-0732">Signal</keyword>
<reference evidence="2 3" key="1">
    <citation type="journal article" date="2021" name="Angew. Chem. Int. Ed. Engl.">
        <title>A novel family of nonribosomal peptides modulate collective behavior in Pseudovibrio bacteria isolated from marine sponges.</title>
        <authorList>
            <person name="Ioca L.P."/>
            <person name="Dai Y."/>
            <person name="Kunakom S."/>
            <person name="Diaz-Espinosa J."/>
            <person name="Krunic A."/>
            <person name="Crnkovic C.M."/>
            <person name="Orjala J."/>
            <person name="Sanchez L.M."/>
            <person name="Ferreira A.G."/>
            <person name="Berlinck R.G.S."/>
            <person name="Eustaquio A.S."/>
        </authorList>
    </citation>
    <scope>NUCLEOTIDE SEQUENCE [LARGE SCALE GENOMIC DNA]</scope>
    <source>
        <strain evidence="2 3">Ab134</strain>
    </source>
</reference>
<gene>
    <name evidence="2" type="ORF">KGB56_21300</name>
</gene>
<protein>
    <recommendedName>
        <fullName evidence="4">Lipoprotein</fullName>
    </recommendedName>
</protein>
<name>A0ABX8AL18_9HYPH</name>
<sequence length="249" mass="27107">MKKSALLFLFSLGLQACASTLSMSPKLQEGQKEVYDSGVATVISKKQNTIVALRPATSTYESTQRPEMIVSVFNRSAKEFNISTQNVKVLVDGKPAKIRTYEELVADVKRQQTMQAIAAAFAGAADSINAANSGYTYHSGSTSVYGNNGYSGYGTYSGRTYNAAAANQAQAAASARSQANFTAIRQNAERSLINLSKTILRKTTVMPNGWEGGYIVFEKVEKSQEPHEITFLVETAGEVHEFTFDHNKM</sequence>
<evidence type="ECO:0008006" key="4">
    <source>
        <dbReference type="Google" id="ProtNLM"/>
    </source>
</evidence>
<evidence type="ECO:0000313" key="2">
    <source>
        <dbReference type="EMBL" id="QUS55790.1"/>
    </source>
</evidence>
<evidence type="ECO:0000256" key="1">
    <source>
        <dbReference type="SAM" id="SignalP"/>
    </source>
</evidence>
<organism evidence="2 3">
    <name type="scientific">Pseudovibrio brasiliensis</name>
    <dbReference type="NCBI Taxonomy" id="1898042"/>
    <lineage>
        <taxon>Bacteria</taxon>
        <taxon>Pseudomonadati</taxon>
        <taxon>Pseudomonadota</taxon>
        <taxon>Alphaproteobacteria</taxon>
        <taxon>Hyphomicrobiales</taxon>
        <taxon>Stappiaceae</taxon>
        <taxon>Pseudovibrio</taxon>
    </lineage>
</organism>
<feature type="chain" id="PRO_5047191974" description="Lipoprotein" evidence="1">
    <location>
        <begin position="19"/>
        <end position="249"/>
    </location>
</feature>
<keyword evidence="3" id="KW-1185">Reference proteome</keyword>
<dbReference type="EMBL" id="CP074126">
    <property type="protein sequence ID" value="QUS55790.1"/>
    <property type="molecule type" value="Genomic_DNA"/>
</dbReference>
<accession>A0ABX8AL18</accession>
<dbReference type="Proteomes" id="UP000680706">
    <property type="component" value="Chromosome"/>
</dbReference>
<proteinExistence type="predicted"/>
<evidence type="ECO:0000313" key="3">
    <source>
        <dbReference type="Proteomes" id="UP000680706"/>
    </source>
</evidence>
<feature type="signal peptide" evidence="1">
    <location>
        <begin position="1"/>
        <end position="18"/>
    </location>
</feature>
<dbReference type="PROSITE" id="PS51257">
    <property type="entry name" value="PROKAR_LIPOPROTEIN"/>
    <property type="match status" value="1"/>
</dbReference>